<feature type="compositionally biased region" description="Pro residues" evidence="1">
    <location>
        <begin position="99"/>
        <end position="108"/>
    </location>
</feature>
<feature type="compositionally biased region" description="Polar residues" evidence="1">
    <location>
        <begin position="179"/>
        <end position="188"/>
    </location>
</feature>
<name>A0A914AE77_PATMI</name>
<dbReference type="GO" id="GO:0010972">
    <property type="term" value="P:negative regulation of G2/M transition of mitotic cell cycle"/>
    <property type="evidence" value="ECO:0007669"/>
    <property type="project" value="InterPro"/>
</dbReference>
<dbReference type="GO" id="GO:0030336">
    <property type="term" value="P:negative regulation of cell migration"/>
    <property type="evidence" value="ECO:0007669"/>
    <property type="project" value="InterPro"/>
</dbReference>
<keyword evidence="3" id="KW-1185">Reference proteome</keyword>
<evidence type="ECO:0000313" key="2">
    <source>
        <dbReference type="EnsemblMetazoa" id="XP_038061664.1"/>
    </source>
</evidence>
<dbReference type="PANTHER" id="PTHR34831">
    <property type="entry name" value="MIGRATION AND INVASION-INHIBITORY PROTEIN"/>
    <property type="match status" value="1"/>
</dbReference>
<sequence length="573" mass="63960">MTEDLSDMERLRAQNLSLLKELQKGQRDLRASIRSTGANRGSPLKESSVKFQRDLLDVSTMSSVRHKPTRDAPHSRLTSTPKHTNSATKPRGGSHPQDEPFPNPPVVDPVPTATPTRLYESFLSESHSTFGRSSGKRDKAKTVKQTRRKTPGSSTKGTTGSIKRKSRTPRKSPKYRTGASVTTFTPSPNKKGPKIPYSVRLETSSLLPPPLSEKENLRGQGSRYGYRRPLDLAHEESYYQLNRDSPLRTGPQMGQLERSFAGQLLADGNDRRQRKRSQEVTTQPKSILLTPGTRLNKSRNRVSFRRSPSASATFDPDDSLANRSQPLLGYDWIAGLLDSDAPVSEHSEAFFDELRQFRQANREECIHKATTEKLDVSALTASVTDDLQEDMKPDRHTCIHNYTLNPRLFAVPLHGTQNGQSLCAICNDRRKPKQPGASSPSYIRVSIPRSTLASPYRLRPHRRKSYDPTDSVGLSQHCLAGWQSSKPSMLPTASNIDLKGCVDKMASSALNLMSYPSQEPSFRCENAARISKHTQELLNRSHALQLDLQKLERVGMSVARLPPRPHSTSYPVL</sequence>
<protein>
    <recommendedName>
        <fullName evidence="4">Migration and invasion inhibitory protein</fullName>
    </recommendedName>
</protein>
<feature type="compositionally biased region" description="Polar residues" evidence="1">
    <location>
        <begin position="123"/>
        <end position="132"/>
    </location>
</feature>
<feature type="region of interest" description="Disordered" evidence="1">
    <location>
        <begin position="298"/>
        <end position="319"/>
    </location>
</feature>
<accession>A0A914AE77</accession>
<reference evidence="2" key="1">
    <citation type="submission" date="2022-11" db="UniProtKB">
        <authorList>
            <consortium name="EnsemblMetazoa"/>
        </authorList>
    </citation>
    <scope>IDENTIFICATION</scope>
</reference>
<dbReference type="Pfam" id="PF15734">
    <property type="entry name" value="MIIP"/>
    <property type="match status" value="1"/>
</dbReference>
<feature type="compositionally biased region" description="Basic and acidic residues" evidence="1">
    <location>
        <begin position="47"/>
        <end position="56"/>
    </location>
</feature>
<dbReference type="RefSeq" id="XP_038061665.1">
    <property type="nucleotide sequence ID" value="XM_038205737.1"/>
</dbReference>
<feature type="compositionally biased region" description="Low complexity" evidence="1">
    <location>
        <begin position="151"/>
        <end position="161"/>
    </location>
</feature>
<evidence type="ECO:0008006" key="4">
    <source>
        <dbReference type="Google" id="ProtNLM"/>
    </source>
</evidence>
<evidence type="ECO:0000313" key="3">
    <source>
        <dbReference type="Proteomes" id="UP000887568"/>
    </source>
</evidence>
<dbReference type="OMA" id="KHTCIHN"/>
<evidence type="ECO:0000256" key="1">
    <source>
        <dbReference type="SAM" id="MobiDB-lite"/>
    </source>
</evidence>
<dbReference type="OrthoDB" id="10002384at2759"/>
<dbReference type="Proteomes" id="UP000887568">
    <property type="component" value="Unplaced"/>
</dbReference>
<dbReference type="InterPro" id="IPR031466">
    <property type="entry name" value="MIIP"/>
</dbReference>
<feature type="compositionally biased region" description="Polar residues" evidence="1">
    <location>
        <begin position="76"/>
        <end position="88"/>
    </location>
</feature>
<organism evidence="2 3">
    <name type="scientific">Patiria miniata</name>
    <name type="common">Bat star</name>
    <name type="synonym">Asterina miniata</name>
    <dbReference type="NCBI Taxonomy" id="46514"/>
    <lineage>
        <taxon>Eukaryota</taxon>
        <taxon>Metazoa</taxon>
        <taxon>Echinodermata</taxon>
        <taxon>Eleutherozoa</taxon>
        <taxon>Asterozoa</taxon>
        <taxon>Asteroidea</taxon>
        <taxon>Valvatacea</taxon>
        <taxon>Valvatida</taxon>
        <taxon>Asterinidae</taxon>
        <taxon>Patiria</taxon>
    </lineage>
</organism>
<feature type="region of interest" description="Disordered" evidence="1">
    <location>
        <begin position="23"/>
        <end position="225"/>
    </location>
</feature>
<dbReference type="RefSeq" id="XP_038061664.1">
    <property type="nucleotide sequence ID" value="XM_038205736.1"/>
</dbReference>
<feature type="compositionally biased region" description="Basic residues" evidence="1">
    <location>
        <begin position="162"/>
        <end position="174"/>
    </location>
</feature>
<dbReference type="PANTHER" id="PTHR34831:SF1">
    <property type="entry name" value="MIGRATION AND INVASION-INHIBITORY PROTEIN"/>
    <property type="match status" value="1"/>
</dbReference>
<dbReference type="EnsemblMetazoa" id="XM_038205736.1">
    <property type="protein sequence ID" value="XP_038061664.1"/>
    <property type="gene ID" value="LOC119732279"/>
</dbReference>
<dbReference type="AlphaFoldDB" id="A0A914AE77"/>
<dbReference type="GeneID" id="119732279"/>
<dbReference type="EnsemblMetazoa" id="XM_038205737.1">
    <property type="protein sequence ID" value="XP_038061665.1"/>
    <property type="gene ID" value="LOC119732279"/>
</dbReference>
<proteinExistence type="predicted"/>